<evidence type="ECO:0000256" key="12">
    <source>
        <dbReference type="PIRSR" id="PIRSR037250-52"/>
    </source>
</evidence>
<dbReference type="PANTHER" id="PTHR43360">
    <property type="entry name" value="CARBON DIOXIDE CONCENTRATING MECHANISM PROTEIN CCMM"/>
    <property type="match status" value="1"/>
</dbReference>
<dbReference type="PIRSF" id="PIRSF037250">
    <property type="entry name" value="CcmM"/>
    <property type="match status" value="1"/>
</dbReference>
<dbReference type="InterPro" id="IPR036385">
    <property type="entry name" value="RuBisCO_ssu_sf"/>
</dbReference>
<organism evidence="15 16">
    <name type="scientific">Richelia intracellularis HH01</name>
    <dbReference type="NCBI Taxonomy" id="1165094"/>
    <lineage>
        <taxon>Bacteria</taxon>
        <taxon>Bacillati</taxon>
        <taxon>Cyanobacteriota</taxon>
        <taxon>Cyanophyceae</taxon>
        <taxon>Nostocales</taxon>
        <taxon>Nostocaceae</taxon>
        <taxon>Richelia</taxon>
    </lineage>
</organism>
<evidence type="ECO:0000256" key="7">
    <source>
        <dbReference type="ARBA" id="ARBA00023669"/>
    </source>
</evidence>
<dbReference type="Gene3D" id="2.160.10.10">
    <property type="entry name" value="Hexapeptide repeat proteins"/>
    <property type="match status" value="1"/>
</dbReference>
<keyword evidence="8" id="KW-1283">Bacterial microcompartment</keyword>
<evidence type="ECO:0000256" key="5">
    <source>
        <dbReference type="ARBA" id="ARBA00023595"/>
    </source>
</evidence>
<evidence type="ECO:0000256" key="9">
    <source>
        <dbReference type="ARBA" id="ARBA00030397"/>
    </source>
</evidence>
<evidence type="ECO:0000313" key="15">
    <source>
        <dbReference type="EMBL" id="CCH68040.1"/>
    </source>
</evidence>
<dbReference type="Proteomes" id="UP000053051">
    <property type="component" value="Unassembled WGS sequence"/>
</dbReference>
<dbReference type="GO" id="GO:0015977">
    <property type="term" value="P:carbon fixation"/>
    <property type="evidence" value="ECO:0007669"/>
    <property type="project" value="UniProtKB-KW"/>
</dbReference>
<dbReference type="InterPro" id="IPR011004">
    <property type="entry name" value="Trimer_LpxA-like_sf"/>
</dbReference>
<accession>M1X366</accession>
<evidence type="ECO:0000256" key="2">
    <source>
        <dbReference type="ARBA" id="ARBA00022737"/>
    </source>
</evidence>
<dbReference type="InterPro" id="IPR052265">
    <property type="entry name" value="Gamma-CA"/>
</dbReference>
<keyword evidence="11" id="KW-0862">Zinc</keyword>
<dbReference type="GO" id="GO:0043886">
    <property type="term" value="F:structural constituent of carboxysome shell"/>
    <property type="evidence" value="ECO:0007669"/>
    <property type="project" value="InterPro"/>
</dbReference>
<feature type="domain" description="Ribulose bisphosphate carboxylase small subunit" evidence="14">
    <location>
        <begin position="338"/>
        <end position="433"/>
    </location>
</feature>
<dbReference type="GO" id="GO:0015979">
    <property type="term" value="P:photosynthesis"/>
    <property type="evidence" value="ECO:0007669"/>
    <property type="project" value="UniProtKB-KW"/>
</dbReference>
<dbReference type="RefSeq" id="WP_008235312.1">
    <property type="nucleotide sequence ID" value="NZ_CAIY01000076.1"/>
</dbReference>
<feature type="binding site" description="in other chain" evidence="11">
    <location>
        <position position="106"/>
    </location>
    <ligand>
        <name>Zn(2+)</name>
        <dbReference type="ChEBI" id="CHEBI:29105"/>
        <note>ligand shared between two neighboring subunits</note>
    </ligand>
</feature>
<evidence type="ECO:0000256" key="4">
    <source>
        <dbReference type="ARBA" id="ARBA00023587"/>
    </source>
</evidence>
<dbReference type="CDD" id="cd00710">
    <property type="entry name" value="LbH_gamma_CA"/>
    <property type="match status" value="1"/>
</dbReference>
<feature type="active site" description="Proton donor/acceptor" evidence="10">
    <location>
        <position position="55"/>
    </location>
</feature>
<dbReference type="SUPFAM" id="SSF51161">
    <property type="entry name" value="Trimeric LpxA-like enzymes"/>
    <property type="match status" value="1"/>
</dbReference>
<dbReference type="GO" id="GO:0031470">
    <property type="term" value="C:carboxysome"/>
    <property type="evidence" value="ECO:0007669"/>
    <property type="project" value="UniProtKB-SubCell"/>
</dbReference>
<dbReference type="InterPro" id="IPR017156">
    <property type="entry name" value="CcmM"/>
</dbReference>
<reference evidence="16" key="2">
    <citation type="submission" date="2016-01" db="EMBL/GenBank/DDBJ databases">
        <title>Diatom-associated endosymboitic cyanobacterium lacks core nitrogen metabolism enzymes.</title>
        <authorList>
            <person name="Hilton J.A."/>
            <person name="Foster R.A."/>
            <person name="Tripp H.J."/>
            <person name="Carter B.J."/>
            <person name="Zehr J.P."/>
            <person name="Villareal T.A."/>
        </authorList>
    </citation>
    <scope>NUCLEOTIDE SEQUENCE [LARGE SCALE GENOMIC DNA]</scope>
    <source>
        <strain evidence="16">HH01</strain>
    </source>
</reference>
<evidence type="ECO:0000256" key="11">
    <source>
        <dbReference type="PIRSR" id="PIRSR037250-51"/>
    </source>
</evidence>
<feature type="binding site" evidence="11">
    <location>
        <position position="101"/>
    </location>
    <ligand>
        <name>Zn(2+)</name>
        <dbReference type="ChEBI" id="CHEBI:29105"/>
        <note>ligand shared between two neighboring subunits</note>
    </ligand>
</feature>
<dbReference type="CDD" id="cd00307">
    <property type="entry name" value="RuBisCO_small_like"/>
    <property type="match status" value="3"/>
</dbReference>
<reference evidence="15 16" key="1">
    <citation type="submission" date="2012-05" db="EMBL/GenBank/DDBJ databases">
        <authorList>
            <person name="Hilton J."/>
        </authorList>
    </citation>
    <scope>NUCLEOTIDE SEQUENCE [LARGE SCALE GENOMIC DNA]</scope>
    <source>
        <strain evidence="15 16">HH01</strain>
    </source>
</reference>
<keyword evidence="11" id="KW-0479">Metal-binding</keyword>
<feature type="binding site" description="in other chain" evidence="11">
    <location>
        <position position="74"/>
    </location>
    <ligand>
        <name>Zn(2+)</name>
        <dbReference type="ChEBI" id="CHEBI:29105"/>
        <note>ligand shared between two neighboring subunits</note>
    </ligand>
</feature>
<evidence type="ECO:0000313" key="16">
    <source>
        <dbReference type="Proteomes" id="UP000053051"/>
    </source>
</evidence>
<comment type="subcellular location">
    <subcellularLocation>
        <location evidence="4">Carboxysome</location>
    </subcellularLocation>
</comment>
<comment type="caution">
    <text evidence="15">The sequence shown here is derived from an EMBL/GenBank/DDBJ whole genome shotgun (WGS) entry which is preliminary data.</text>
</comment>
<dbReference type="InterPro" id="IPR047223">
    <property type="entry name" value="CA_gamma_LbH"/>
</dbReference>
<evidence type="ECO:0000256" key="3">
    <source>
        <dbReference type="ARBA" id="ARBA00023300"/>
    </source>
</evidence>
<proteinExistence type="inferred from homology"/>
<keyword evidence="3" id="KW-0120">Carbon dioxide fixation</keyword>
<protein>
    <recommendedName>
        <fullName evidence="6">Carboxysome assembly protein CcmM</fullName>
    </recommendedName>
    <alternativeName>
        <fullName evidence="9">Carbon dioxide concentrating mechanism protein CcmM</fullName>
    </alternativeName>
</protein>
<feature type="disulfide bond" evidence="13">
    <location>
        <begin position="385"/>
        <end position="403"/>
    </location>
</feature>
<dbReference type="SUPFAM" id="SSF55239">
    <property type="entry name" value="RuBisCO, small subunit"/>
    <property type="match status" value="3"/>
</dbReference>
<dbReference type="AlphaFoldDB" id="M1X366"/>
<dbReference type="STRING" id="1165094.RINTHH_18850"/>
<dbReference type="EMBL" id="CAIY01000076">
    <property type="protein sequence ID" value="CCH68040.1"/>
    <property type="molecule type" value="Genomic_DNA"/>
</dbReference>
<evidence type="ECO:0000256" key="10">
    <source>
        <dbReference type="PIRSR" id="PIRSR037250-50"/>
    </source>
</evidence>
<dbReference type="PANTHER" id="PTHR43360:SF1">
    <property type="entry name" value="CARBOXYSOME ASSEMBLY PROTEIN CCMM"/>
    <property type="match status" value="1"/>
</dbReference>
<keyword evidence="1" id="KW-0602">Photosynthesis</keyword>
<evidence type="ECO:0000256" key="8">
    <source>
        <dbReference type="ARBA" id="ARBA00024446"/>
    </source>
</evidence>
<keyword evidence="7" id="KW-1282">Carboxysome</keyword>
<keyword evidence="2" id="KW-0677">Repeat</keyword>
<gene>
    <name evidence="15" type="ORF">RINTHH_18850</name>
</gene>
<feature type="disulfide bond" evidence="13">
    <location>
        <begin position="266"/>
        <end position="284"/>
    </location>
</feature>
<feature type="disulfide bond" evidence="12">
    <location>
        <begin position="193"/>
        <end position="199"/>
    </location>
</feature>
<keyword evidence="16" id="KW-1185">Reference proteome</keyword>
<name>M1X366_9NOST</name>
<evidence type="ECO:0000256" key="13">
    <source>
        <dbReference type="PIRSR" id="PIRSR037250-53"/>
    </source>
</evidence>
<dbReference type="Pfam" id="PF00101">
    <property type="entry name" value="RuBisCO_small"/>
    <property type="match status" value="3"/>
</dbReference>
<dbReference type="OrthoDB" id="9803036at2"/>
<feature type="domain" description="Ribulose bisphosphate carboxylase small subunit" evidence="14">
    <location>
        <begin position="457"/>
        <end position="550"/>
    </location>
</feature>
<keyword evidence="12" id="KW-1015">Disulfide bond</keyword>
<evidence type="ECO:0000259" key="14">
    <source>
        <dbReference type="SMART" id="SM00961"/>
    </source>
</evidence>
<evidence type="ECO:0000256" key="6">
    <source>
        <dbReference type="ARBA" id="ARBA00023636"/>
    </source>
</evidence>
<feature type="domain" description="Ribulose bisphosphate carboxylase small subunit" evidence="14">
    <location>
        <begin position="221"/>
        <end position="314"/>
    </location>
</feature>
<comment type="similarity">
    <text evidence="5">Belongs to the gamma-class carbonic anhydrase family.</text>
</comment>
<dbReference type="SMART" id="SM00961">
    <property type="entry name" value="RuBisCO_small"/>
    <property type="match status" value="3"/>
</dbReference>
<sequence>MVSSTAAPPTPWSRNLAEPQIHQTAYIHHFSNIIGDVVVSPNVIISPGTSIRADEGTPFYIGENTNIQDGVVIHGLEQDRVIGDDKRDYSVWIGNNVCITHMALIHGPAYVGNDCFIGFRSTVFNAKIGAGCIIMMHALIENVEIPPGKYVPSGAIITTQQQANRLPDVQADDKQFAHHVVGINQALRAGYLCAQDNQCIAPIRDEMNKSHKSTNLNGFERSNQVSSSKLDTAVVDRVRYLLQQGYKIATEHVDERRFRTGSWSSCTPIEARSLEQVIVSVENCLIDHSGEYVRLFGINTKERCRILETIIQRPNGTVHELSTFKLPMPRLPNGEIANNGNTSVSSGLIGKETIETVNQLLAGGFMIGVEHVDERRFRTGSWQSCQSCDNSSANRVIEFLEECMVNHQGEYVRLIGIDPKIKRRVLETIIQRPNGVIAASEKNQLSIDQDPHNRVSKYTSVNTNNLGSEVIDKIRQLLAGGLKISAEHVDKRRFRTGVWSSCGQITSHSEEGIINALGHLMTEYQGEYLRVVGIDTKAKCRVIERIIQRP</sequence>
<dbReference type="InterPro" id="IPR000894">
    <property type="entry name" value="RuBisCO_ssu_dom"/>
</dbReference>
<evidence type="ECO:0000256" key="1">
    <source>
        <dbReference type="ARBA" id="ARBA00022531"/>
    </source>
</evidence>
<dbReference type="GO" id="GO:0046872">
    <property type="term" value="F:metal ion binding"/>
    <property type="evidence" value="ECO:0007669"/>
    <property type="project" value="UniProtKB-KW"/>
</dbReference>
<dbReference type="Gene3D" id="3.30.190.10">
    <property type="entry name" value="Ribulose bisphosphate carboxylase, small subunit"/>
    <property type="match status" value="3"/>
</dbReference>